<reference evidence="1" key="1">
    <citation type="journal article" date="2019" name="bioRxiv">
        <title>The Genome of the Zebra Mussel, Dreissena polymorpha: A Resource for Invasive Species Research.</title>
        <authorList>
            <person name="McCartney M.A."/>
            <person name="Auch B."/>
            <person name="Kono T."/>
            <person name="Mallez S."/>
            <person name="Zhang Y."/>
            <person name="Obille A."/>
            <person name="Becker A."/>
            <person name="Abrahante J.E."/>
            <person name="Garbe J."/>
            <person name="Badalamenti J.P."/>
            <person name="Herman A."/>
            <person name="Mangelson H."/>
            <person name="Liachko I."/>
            <person name="Sullivan S."/>
            <person name="Sone E.D."/>
            <person name="Koren S."/>
            <person name="Silverstein K.A.T."/>
            <person name="Beckman K.B."/>
            <person name="Gohl D.M."/>
        </authorList>
    </citation>
    <scope>NUCLEOTIDE SEQUENCE</scope>
    <source>
        <strain evidence="1">Duluth1</strain>
        <tissue evidence="1">Whole animal</tissue>
    </source>
</reference>
<reference evidence="1" key="2">
    <citation type="submission" date="2020-11" db="EMBL/GenBank/DDBJ databases">
        <authorList>
            <person name="McCartney M.A."/>
            <person name="Auch B."/>
            <person name="Kono T."/>
            <person name="Mallez S."/>
            <person name="Becker A."/>
            <person name="Gohl D.M."/>
            <person name="Silverstein K.A.T."/>
            <person name="Koren S."/>
            <person name="Bechman K.B."/>
            <person name="Herman A."/>
            <person name="Abrahante J.E."/>
            <person name="Garbe J."/>
        </authorList>
    </citation>
    <scope>NUCLEOTIDE SEQUENCE</scope>
    <source>
        <strain evidence="1">Duluth1</strain>
        <tissue evidence="1">Whole animal</tissue>
    </source>
</reference>
<keyword evidence="2" id="KW-1185">Reference proteome</keyword>
<dbReference type="AlphaFoldDB" id="A0A9D4CGL8"/>
<gene>
    <name evidence="1" type="ORF">DPMN_050691</name>
</gene>
<proteinExistence type="predicted"/>
<comment type="caution">
    <text evidence="1">The sequence shown here is derived from an EMBL/GenBank/DDBJ whole genome shotgun (WGS) entry which is preliminary data.</text>
</comment>
<evidence type="ECO:0000313" key="2">
    <source>
        <dbReference type="Proteomes" id="UP000828390"/>
    </source>
</evidence>
<organism evidence="1 2">
    <name type="scientific">Dreissena polymorpha</name>
    <name type="common">Zebra mussel</name>
    <name type="synonym">Mytilus polymorpha</name>
    <dbReference type="NCBI Taxonomy" id="45954"/>
    <lineage>
        <taxon>Eukaryota</taxon>
        <taxon>Metazoa</taxon>
        <taxon>Spiralia</taxon>
        <taxon>Lophotrochozoa</taxon>
        <taxon>Mollusca</taxon>
        <taxon>Bivalvia</taxon>
        <taxon>Autobranchia</taxon>
        <taxon>Heteroconchia</taxon>
        <taxon>Euheterodonta</taxon>
        <taxon>Imparidentia</taxon>
        <taxon>Neoheterodontei</taxon>
        <taxon>Myida</taxon>
        <taxon>Dreissenoidea</taxon>
        <taxon>Dreissenidae</taxon>
        <taxon>Dreissena</taxon>
    </lineage>
</organism>
<evidence type="ECO:0000313" key="1">
    <source>
        <dbReference type="EMBL" id="KAH3724864.1"/>
    </source>
</evidence>
<name>A0A9D4CGL8_DREPO</name>
<sequence>MSYKNDLHFNYHLDDHNHYHRDHDHHHYLYHFNNQKHYHNHTSITTTRVHHLYVYYSKYRTSIKLSVLSVNKNKSYYMDMNHDVSVVDLDR</sequence>
<protein>
    <submittedName>
        <fullName evidence="1">Uncharacterized protein</fullName>
    </submittedName>
</protein>
<dbReference type="Proteomes" id="UP000828390">
    <property type="component" value="Unassembled WGS sequence"/>
</dbReference>
<accession>A0A9D4CGL8</accession>
<dbReference type="EMBL" id="JAIWYP010000012">
    <property type="protein sequence ID" value="KAH3724864.1"/>
    <property type="molecule type" value="Genomic_DNA"/>
</dbReference>